<dbReference type="Proteomes" id="UP001235849">
    <property type="component" value="Unassembled WGS sequence"/>
</dbReference>
<keyword evidence="2" id="KW-1185">Reference proteome</keyword>
<dbReference type="RefSeq" id="WP_347178765.1">
    <property type="nucleotide sequence ID" value="NZ_JAQOSO010000031.1"/>
</dbReference>
<protein>
    <recommendedName>
        <fullName evidence="3">Biotin carboxylase</fullName>
    </recommendedName>
</protein>
<evidence type="ECO:0008006" key="3">
    <source>
        <dbReference type="Google" id="ProtNLM"/>
    </source>
</evidence>
<name>A0ABT7B5F2_9CYAN</name>
<sequence>MRSPSLLRCIQLTCLSLLLVLTSWSITPDALALTQIKISDLSYEMCPPEIGEGAVTSGGLSQPANCFLIHGQATNPTGKTVYDADIFGRVYDANRNPVMQNRTRLGLIEEVPPGVSDFELRISVAANQPTPLILEQFKAAGFSGRVRR</sequence>
<dbReference type="EMBL" id="JAQOSO010000031">
    <property type="protein sequence ID" value="MDJ1173854.1"/>
    <property type="molecule type" value="Genomic_DNA"/>
</dbReference>
<evidence type="ECO:0000313" key="1">
    <source>
        <dbReference type="EMBL" id="MDJ1173854.1"/>
    </source>
</evidence>
<accession>A0ABT7B5F2</accession>
<gene>
    <name evidence="1" type="ORF">PMG25_07080</name>
</gene>
<proteinExistence type="predicted"/>
<organism evidence="1 2">
    <name type="scientific">Roseofilum capinflatum BLCC-M114</name>
    <dbReference type="NCBI Taxonomy" id="3022440"/>
    <lineage>
        <taxon>Bacteria</taxon>
        <taxon>Bacillati</taxon>
        <taxon>Cyanobacteriota</taxon>
        <taxon>Cyanophyceae</taxon>
        <taxon>Desertifilales</taxon>
        <taxon>Desertifilaceae</taxon>
        <taxon>Roseofilum</taxon>
        <taxon>Roseofilum capinflatum</taxon>
    </lineage>
</organism>
<evidence type="ECO:0000313" key="2">
    <source>
        <dbReference type="Proteomes" id="UP001235849"/>
    </source>
</evidence>
<reference evidence="1 2" key="1">
    <citation type="submission" date="2023-01" db="EMBL/GenBank/DDBJ databases">
        <title>Novel diversity within Roseofilum (Cyanobacteria; Desertifilaceae) from marine benthic mats with descriptions of four novel species.</title>
        <authorList>
            <person name="Wang Y."/>
            <person name="Berthold D.E."/>
            <person name="Hu J."/>
            <person name="Lefler F.W."/>
            <person name="Laughinghouse H.D. IV."/>
        </authorList>
    </citation>
    <scope>NUCLEOTIDE SEQUENCE [LARGE SCALE GENOMIC DNA]</scope>
    <source>
        <strain evidence="1 2">BLCC-M114</strain>
    </source>
</reference>
<comment type="caution">
    <text evidence="1">The sequence shown here is derived from an EMBL/GenBank/DDBJ whole genome shotgun (WGS) entry which is preliminary data.</text>
</comment>